<gene>
    <name evidence="2" type="ORF">K1Y79_04325</name>
</gene>
<reference evidence="2 3" key="1">
    <citation type="submission" date="2021-08" db="EMBL/GenBank/DDBJ databases">
        <title>The genome sequence of Chitinophaga sp. B61.</title>
        <authorList>
            <person name="Zhang X."/>
        </authorList>
    </citation>
    <scope>NUCLEOTIDE SEQUENCE [LARGE SCALE GENOMIC DNA]</scope>
    <source>
        <strain evidence="2 3">B61</strain>
    </source>
</reference>
<organism evidence="2 3">
    <name type="scientific">Chitinophaga rhizophila</name>
    <dbReference type="NCBI Taxonomy" id="2866212"/>
    <lineage>
        <taxon>Bacteria</taxon>
        <taxon>Pseudomonadati</taxon>
        <taxon>Bacteroidota</taxon>
        <taxon>Chitinophagia</taxon>
        <taxon>Chitinophagales</taxon>
        <taxon>Chitinophagaceae</taxon>
        <taxon>Chitinophaga</taxon>
    </lineage>
</organism>
<proteinExistence type="predicted"/>
<dbReference type="RefSeq" id="WP_220248769.1">
    <property type="nucleotide sequence ID" value="NZ_JAICCF010000001.1"/>
</dbReference>
<accession>A0ABS7GA01</accession>
<evidence type="ECO:0000313" key="3">
    <source>
        <dbReference type="Proteomes" id="UP000812961"/>
    </source>
</evidence>
<dbReference type="EMBL" id="JAICCF010000001">
    <property type="protein sequence ID" value="MBW8683552.1"/>
    <property type="molecule type" value="Genomic_DNA"/>
</dbReference>
<evidence type="ECO:0000259" key="1">
    <source>
        <dbReference type="Pfam" id="PF08878"/>
    </source>
</evidence>
<evidence type="ECO:0000313" key="2">
    <source>
        <dbReference type="EMBL" id="MBW8683552.1"/>
    </source>
</evidence>
<keyword evidence="3" id="KW-1185">Reference proteome</keyword>
<protein>
    <submittedName>
        <fullName evidence="2">DUF1837 domain-containing protein</fullName>
    </submittedName>
</protein>
<dbReference type="Pfam" id="PF08878">
    <property type="entry name" value="HamA"/>
    <property type="match status" value="1"/>
</dbReference>
<feature type="domain" description="Anti-bacteriophage protein A/HamA C-terminal" evidence="1">
    <location>
        <begin position="26"/>
        <end position="300"/>
    </location>
</feature>
<name>A0ABS7GA01_9BACT</name>
<sequence length="304" mass="34784">MSNINQMPVDVAALRSHTQSFMNFVHFVKHDFAFQPTKGHHLTCVNFSDIRERTDDFISSLIVTTCNWVFSRANQDRILAERNIQYQNPAMAGASLMQDVAKKFRRGEPQGQFGELLLFNFLQHFFGAVPLLRKMSLTTNPALERNGADAIHYMHENGANKLYLGESKCYESKYKFRDAFKASLDSIKTTFDSIDRELDLYLPDEFVDPQLLGIAKAYKANTLQNIHFELVCIIVYQEHKNFTFQSENQIKSDILKIVTSRCGGIQSADFASVTHLLPRLNYIVFPSWALSELLDKFSKMLGTT</sequence>
<comment type="caution">
    <text evidence="2">The sequence shown here is derived from an EMBL/GenBank/DDBJ whole genome shotgun (WGS) entry which is preliminary data.</text>
</comment>
<dbReference type="Proteomes" id="UP000812961">
    <property type="component" value="Unassembled WGS sequence"/>
</dbReference>
<dbReference type="InterPro" id="IPR014976">
    <property type="entry name" value="AbpA_HamA_C"/>
</dbReference>